<dbReference type="PANTHER" id="PTHR12526:SF636">
    <property type="entry name" value="BLL3647 PROTEIN"/>
    <property type="match status" value="1"/>
</dbReference>
<dbReference type="RefSeq" id="WP_238281528.1">
    <property type="nucleotide sequence ID" value="NZ_BPQL01000126.1"/>
</dbReference>
<dbReference type="Pfam" id="PF13692">
    <property type="entry name" value="Glyco_trans_1_4"/>
    <property type="match status" value="1"/>
</dbReference>
<dbReference type="Gene3D" id="3.40.50.2000">
    <property type="entry name" value="Glycogen Phosphorylase B"/>
    <property type="match status" value="2"/>
</dbReference>
<feature type="region of interest" description="Disordered" evidence="1">
    <location>
        <begin position="428"/>
        <end position="460"/>
    </location>
</feature>
<dbReference type="EMBL" id="JBEPMM010000013">
    <property type="protein sequence ID" value="MET3694293.1"/>
    <property type="molecule type" value="Genomic_DNA"/>
</dbReference>
<dbReference type="InterPro" id="IPR028098">
    <property type="entry name" value="Glyco_trans_4-like_N"/>
</dbReference>
<protein>
    <submittedName>
        <fullName evidence="3">Glycosyltransferase involved in cell wall biosynthesis</fullName>
    </submittedName>
</protein>
<organism evidence="3 4">
    <name type="scientific">Methylobacterium goesingense</name>
    <dbReference type="NCBI Taxonomy" id="243690"/>
    <lineage>
        <taxon>Bacteria</taxon>
        <taxon>Pseudomonadati</taxon>
        <taxon>Pseudomonadota</taxon>
        <taxon>Alphaproteobacteria</taxon>
        <taxon>Hyphomicrobiales</taxon>
        <taxon>Methylobacteriaceae</taxon>
        <taxon>Methylobacterium</taxon>
    </lineage>
</organism>
<dbReference type="PANTHER" id="PTHR12526">
    <property type="entry name" value="GLYCOSYLTRANSFERASE"/>
    <property type="match status" value="1"/>
</dbReference>
<evidence type="ECO:0000313" key="3">
    <source>
        <dbReference type="EMBL" id="MET3694293.1"/>
    </source>
</evidence>
<dbReference type="Pfam" id="PF13439">
    <property type="entry name" value="Glyco_transf_4"/>
    <property type="match status" value="1"/>
</dbReference>
<dbReference type="CDD" id="cd03801">
    <property type="entry name" value="GT4_PimA-like"/>
    <property type="match status" value="1"/>
</dbReference>
<comment type="caution">
    <text evidence="3">The sequence shown here is derived from an EMBL/GenBank/DDBJ whole genome shotgun (WGS) entry which is preliminary data.</text>
</comment>
<feature type="compositionally biased region" description="Low complexity" evidence="1">
    <location>
        <begin position="30"/>
        <end position="43"/>
    </location>
</feature>
<name>A0ABV2L8X9_9HYPH</name>
<reference evidence="3 4" key="1">
    <citation type="submission" date="2024-06" db="EMBL/GenBank/DDBJ databases">
        <title>Genomic Encyclopedia of Type Strains, Phase IV (KMG-IV): sequencing the most valuable type-strain genomes for metagenomic binning, comparative biology and taxonomic classification.</title>
        <authorList>
            <person name="Goeker M."/>
        </authorList>
    </citation>
    <scope>NUCLEOTIDE SEQUENCE [LARGE SCALE GENOMIC DNA]</scope>
    <source>
        <strain evidence="3 4">DSM 21331</strain>
    </source>
</reference>
<feature type="region of interest" description="Disordered" evidence="1">
    <location>
        <begin position="1"/>
        <end position="55"/>
    </location>
</feature>
<evidence type="ECO:0000313" key="4">
    <source>
        <dbReference type="Proteomes" id="UP001549145"/>
    </source>
</evidence>
<evidence type="ECO:0000259" key="2">
    <source>
        <dbReference type="Pfam" id="PF13439"/>
    </source>
</evidence>
<accession>A0ABV2L8X9</accession>
<evidence type="ECO:0000256" key="1">
    <source>
        <dbReference type="SAM" id="MobiDB-lite"/>
    </source>
</evidence>
<keyword evidence="4" id="KW-1185">Reference proteome</keyword>
<dbReference type="Proteomes" id="UP001549145">
    <property type="component" value="Unassembled WGS sequence"/>
</dbReference>
<feature type="domain" description="Glycosyltransferase subfamily 4-like N-terminal" evidence="2">
    <location>
        <begin position="86"/>
        <end position="242"/>
    </location>
</feature>
<sequence length="460" mass="50075">MPSTSYDRAHARRLPEAFDPERPQNPTHEAASAHGTAHDAASGMPQATVASPPSVTEAEGAHRRWCFFSPGFRSLDTLLGDSRSAGGAEAQVAHLARALSERGHAVTMIYGEGGKPAPDRIVAGITCIDAAPAWRRPASLVRFWRTLKRLRPDGLYARLPDDFLWLMGLYARIQPGSRFVYALAHDAHADARTAYDHRRWFHAPLYGLGLRSAHVIAVQHRHQAVLAGPAAASRLTWVPNLVRRVREEPRPFEAAVIDVVWVAKIRHEKRLDLFLDLARSLPGMRFAVVGGFDPTVEERARIPLEEGMATLANLEWLGALRTEDVLDCLARSRVLVNTSDREGFPNTMLEAWSMGVPVVSLGVDPGGVIRERGLGRVSRSMTVLREDILRLALDDRLNRSLGKAGLAYVRRWHGSDVVCAALGALAASPGRPQGRPVGGASAGDAAPAPTGVARSLDEVR</sequence>
<dbReference type="SUPFAM" id="SSF53756">
    <property type="entry name" value="UDP-Glycosyltransferase/glycogen phosphorylase"/>
    <property type="match status" value="1"/>
</dbReference>
<proteinExistence type="predicted"/>
<gene>
    <name evidence="3" type="ORF">ABID43_003852</name>
</gene>
<feature type="compositionally biased region" description="Basic and acidic residues" evidence="1">
    <location>
        <begin position="7"/>
        <end position="22"/>
    </location>
</feature>